<feature type="transmembrane region" description="Helical" evidence="2">
    <location>
        <begin position="173"/>
        <end position="190"/>
    </location>
</feature>
<feature type="region of interest" description="Disordered" evidence="1">
    <location>
        <begin position="1"/>
        <end position="41"/>
    </location>
</feature>
<reference evidence="4" key="1">
    <citation type="journal article" date="2019" name="Int. J. Syst. Evol. Microbiol.">
        <title>The Global Catalogue of Microorganisms (GCM) 10K type strain sequencing project: providing services to taxonomists for standard genome sequencing and annotation.</title>
        <authorList>
            <consortium name="The Broad Institute Genomics Platform"/>
            <consortium name="The Broad Institute Genome Sequencing Center for Infectious Disease"/>
            <person name="Wu L."/>
            <person name="Ma J."/>
        </authorList>
    </citation>
    <scope>NUCLEOTIDE SEQUENCE [LARGE SCALE GENOMIC DNA]</scope>
    <source>
        <strain evidence="4">JCM 18204</strain>
    </source>
</reference>
<feature type="compositionally biased region" description="Basic residues" evidence="1">
    <location>
        <begin position="1"/>
        <end position="11"/>
    </location>
</feature>
<comment type="caution">
    <text evidence="3">The sequence shown here is derived from an EMBL/GenBank/DDBJ whole genome shotgun (WGS) entry which is preliminary data.</text>
</comment>
<evidence type="ECO:0000256" key="2">
    <source>
        <dbReference type="SAM" id="Phobius"/>
    </source>
</evidence>
<protein>
    <submittedName>
        <fullName evidence="3">Uncharacterized protein</fullName>
    </submittedName>
</protein>
<evidence type="ECO:0000313" key="3">
    <source>
        <dbReference type="EMBL" id="GAA4781537.1"/>
    </source>
</evidence>
<keyword evidence="2" id="KW-0812">Transmembrane</keyword>
<gene>
    <name evidence="3" type="ORF">GCM10023307_02420</name>
</gene>
<name>A0ABP9AK32_9GAMM</name>
<evidence type="ECO:0000256" key="1">
    <source>
        <dbReference type="SAM" id="MobiDB-lite"/>
    </source>
</evidence>
<keyword evidence="4" id="KW-1185">Reference proteome</keyword>
<feature type="transmembrane region" description="Helical" evidence="2">
    <location>
        <begin position="70"/>
        <end position="90"/>
    </location>
</feature>
<evidence type="ECO:0000313" key="4">
    <source>
        <dbReference type="Proteomes" id="UP001499959"/>
    </source>
</evidence>
<dbReference type="Proteomes" id="UP001499959">
    <property type="component" value="Unassembled WGS sequence"/>
</dbReference>
<proteinExistence type="predicted"/>
<organism evidence="3 4">
    <name type="scientific">Lysobacter hankyongensis</name>
    <dbReference type="NCBI Taxonomy" id="1176535"/>
    <lineage>
        <taxon>Bacteria</taxon>
        <taxon>Pseudomonadati</taxon>
        <taxon>Pseudomonadota</taxon>
        <taxon>Gammaproteobacteria</taxon>
        <taxon>Lysobacterales</taxon>
        <taxon>Lysobacteraceae</taxon>
        <taxon>Lysobacter</taxon>
    </lineage>
</organism>
<sequence length="273" mass="30035">MSASRGPKKRPGPSSGPRKTPPAASAARAAPATGASADDPSGQEDYANRFVWFPSALALLRREPALSITLGYLLLSLIGLWSSYCFYRVFRIPILEYMQPGDFLVAGVRQPMNLLWLLVMILIAVPAYWPTYYRLRHPERAERFRRHGFGRLIFSRYVDPFRPRRWYDLSPEATILLALLFGGGSLIMAYSGDRAKALLDGGGQAVRVTLSDAGAPLRGGARLLGTTSGYVYLYWPDNGRTEVLVQENVSRIEVLPRRGPQGGSSAMTSATAP</sequence>
<feature type="transmembrane region" description="Helical" evidence="2">
    <location>
        <begin position="114"/>
        <end position="135"/>
    </location>
</feature>
<feature type="compositionally biased region" description="Low complexity" evidence="1">
    <location>
        <begin position="12"/>
        <end position="40"/>
    </location>
</feature>
<keyword evidence="2" id="KW-1133">Transmembrane helix</keyword>
<keyword evidence="2" id="KW-0472">Membrane</keyword>
<dbReference type="EMBL" id="BAABJE010000001">
    <property type="protein sequence ID" value="GAA4781537.1"/>
    <property type="molecule type" value="Genomic_DNA"/>
</dbReference>
<accession>A0ABP9AK32</accession>